<dbReference type="SUPFAM" id="SSF51735">
    <property type="entry name" value="NAD(P)-binding Rossmann-fold domains"/>
    <property type="match status" value="1"/>
</dbReference>
<protein>
    <submittedName>
        <fullName evidence="3">NAD(P)-binding domain-containing protein</fullName>
    </submittedName>
</protein>
<keyword evidence="1" id="KW-0560">Oxidoreductase</keyword>
<evidence type="ECO:0000313" key="4">
    <source>
        <dbReference type="Proteomes" id="UP000825799"/>
    </source>
</evidence>
<name>A0ABX8WL36_9HYPH</name>
<sequence length="207" mass="21236">MTTIAIIGLGNMGKGLAKRLAGKTDLLLGSRNSDAAKAFAATLDGTAEVLDQAKAAARADIVVLALPYGPALEFARDTDLAGKIVVDISNPLKPDYSGLTIGHTTSAAEELQAVAAGARLVKAYNTIFAALLEVPAAQTASIPVFLAGDDEAAIAAVEQLVRTSGFAVEKTGPLDTARLVEPLGMLNIRLGYHMGRGTGIAPAWQAA</sequence>
<dbReference type="Gene3D" id="3.40.50.720">
    <property type="entry name" value="NAD(P)-binding Rossmann-like Domain"/>
    <property type="match status" value="1"/>
</dbReference>
<dbReference type="Pfam" id="PF03807">
    <property type="entry name" value="F420_oxidored"/>
    <property type="match status" value="1"/>
</dbReference>
<evidence type="ECO:0000259" key="2">
    <source>
        <dbReference type="Pfam" id="PF03807"/>
    </source>
</evidence>
<dbReference type="EMBL" id="CP080590">
    <property type="protein sequence ID" value="QYO77015.1"/>
    <property type="molecule type" value="Genomic_DNA"/>
</dbReference>
<evidence type="ECO:0000313" key="3">
    <source>
        <dbReference type="EMBL" id="QYO77015.1"/>
    </source>
</evidence>
<evidence type="ECO:0000256" key="1">
    <source>
        <dbReference type="ARBA" id="ARBA00023002"/>
    </source>
</evidence>
<dbReference type="InterPro" id="IPR028939">
    <property type="entry name" value="P5C_Rdtase_cat_N"/>
</dbReference>
<keyword evidence="4" id="KW-1185">Reference proteome</keyword>
<gene>
    <name evidence="3" type="ORF">K1X15_21075</name>
</gene>
<proteinExistence type="predicted"/>
<organism evidence="3 4">
    <name type="scientific">Devosia salina</name>
    <dbReference type="NCBI Taxonomy" id="2860336"/>
    <lineage>
        <taxon>Bacteria</taxon>
        <taxon>Pseudomonadati</taxon>
        <taxon>Pseudomonadota</taxon>
        <taxon>Alphaproteobacteria</taxon>
        <taxon>Hyphomicrobiales</taxon>
        <taxon>Devosiaceae</taxon>
        <taxon>Devosia</taxon>
    </lineage>
</organism>
<dbReference type="Proteomes" id="UP000825799">
    <property type="component" value="Chromosome"/>
</dbReference>
<dbReference type="RefSeq" id="WP_220305477.1">
    <property type="nucleotide sequence ID" value="NZ_CP080590.1"/>
</dbReference>
<dbReference type="InterPro" id="IPR051267">
    <property type="entry name" value="STEAP_metalloreductase"/>
</dbReference>
<dbReference type="PANTHER" id="PTHR14239">
    <property type="entry name" value="DUDULIN-RELATED"/>
    <property type="match status" value="1"/>
</dbReference>
<feature type="domain" description="Pyrroline-5-carboxylate reductase catalytic N-terminal" evidence="2">
    <location>
        <begin position="3"/>
        <end position="91"/>
    </location>
</feature>
<accession>A0ABX8WL36</accession>
<dbReference type="InterPro" id="IPR036291">
    <property type="entry name" value="NAD(P)-bd_dom_sf"/>
</dbReference>
<reference evidence="3 4" key="1">
    <citation type="submission" date="2021-08" db="EMBL/GenBank/DDBJ databases">
        <title>Devosia salina sp. nov., isolated from the South China Sea sediment.</title>
        <authorList>
            <person name="Zhou Z."/>
        </authorList>
    </citation>
    <scope>NUCLEOTIDE SEQUENCE [LARGE SCALE GENOMIC DNA]</scope>
    <source>
        <strain evidence="3 4">SCS-3</strain>
    </source>
</reference>